<organism evidence="2 3">
    <name type="scientific">Antribacter soli</name>
    <dbReference type="NCBI Taxonomy" id="2910976"/>
    <lineage>
        <taxon>Bacteria</taxon>
        <taxon>Bacillati</taxon>
        <taxon>Actinomycetota</taxon>
        <taxon>Actinomycetes</taxon>
        <taxon>Micrococcales</taxon>
        <taxon>Promicromonosporaceae</taxon>
        <taxon>Antribacter</taxon>
    </lineage>
</organism>
<proteinExistence type="predicted"/>
<dbReference type="InterPro" id="IPR041581">
    <property type="entry name" value="Glyoxalase_6"/>
</dbReference>
<dbReference type="PROSITE" id="PS51819">
    <property type="entry name" value="VOC"/>
    <property type="match status" value="2"/>
</dbReference>
<dbReference type="InterPro" id="IPR029068">
    <property type="entry name" value="Glyas_Bleomycin-R_OHBP_Dase"/>
</dbReference>
<accession>A0AA41QBE0</accession>
<reference evidence="2" key="1">
    <citation type="submission" date="2022-01" db="EMBL/GenBank/DDBJ databases">
        <title>Antribacter sp. nov., isolated from Guizhou of China.</title>
        <authorList>
            <person name="Chengliang C."/>
            <person name="Ya Z."/>
        </authorList>
    </citation>
    <scope>NUCLEOTIDE SEQUENCE</scope>
    <source>
        <strain evidence="2">KLBMP 9083</strain>
    </source>
</reference>
<evidence type="ECO:0000313" key="3">
    <source>
        <dbReference type="Proteomes" id="UP001165405"/>
    </source>
</evidence>
<dbReference type="EMBL" id="JAKGSG010000020">
    <property type="protein sequence ID" value="MCF4120334.1"/>
    <property type="molecule type" value="Genomic_DNA"/>
</dbReference>
<sequence>MSTTKTAPGVGKLDAVVLDVPDIRAAAAFWTGLTGARTEQDEGDDWLTLGTPDGWSVALQAAPDLVPPQWPGQEHPQQLHLDLQVPDLAAATVHAVELGATLLRENDEWNTLADPAGHPFDLCYAEGNPGTTIMGITLDCPDASALAQFWASLLGEPVVYDSDGIAMLGGDKPVLFQQVENYTPPDWPDPERPQQLHLDLLVRDLDAAEAAALELGATRLPGGSETFRVFADPAGHPFCLCR</sequence>
<dbReference type="PANTHER" id="PTHR35908">
    <property type="entry name" value="HYPOTHETICAL FUSION PROTEIN"/>
    <property type="match status" value="1"/>
</dbReference>
<dbReference type="AlphaFoldDB" id="A0AA41QBE0"/>
<name>A0AA41QBE0_9MICO</name>
<dbReference type="CDD" id="cd06587">
    <property type="entry name" value="VOC"/>
    <property type="match status" value="1"/>
</dbReference>
<dbReference type="Pfam" id="PF18029">
    <property type="entry name" value="Glyoxalase_6"/>
    <property type="match status" value="2"/>
</dbReference>
<evidence type="ECO:0000259" key="1">
    <source>
        <dbReference type="PROSITE" id="PS51819"/>
    </source>
</evidence>
<dbReference type="PANTHER" id="PTHR35908:SF1">
    <property type="entry name" value="CONSERVED PROTEIN"/>
    <property type="match status" value="1"/>
</dbReference>
<protein>
    <submittedName>
        <fullName evidence="2">VOC family protein</fullName>
    </submittedName>
</protein>
<feature type="domain" description="VOC" evidence="1">
    <location>
        <begin position="12"/>
        <end position="139"/>
    </location>
</feature>
<dbReference type="InterPro" id="IPR037523">
    <property type="entry name" value="VOC_core"/>
</dbReference>
<dbReference type="Gene3D" id="3.10.180.10">
    <property type="entry name" value="2,3-Dihydroxybiphenyl 1,2-Dioxygenase, domain 1"/>
    <property type="match status" value="2"/>
</dbReference>
<keyword evidence="3" id="KW-1185">Reference proteome</keyword>
<dbReference type="RefSeq" id="WP_236088106.1">
    <property type="nucleotide sequence ID" value="NZ_JAKGSG010000020.1"/>
</dbReference>
<dbReference type="SUPFAM" id="SSF54593">
    <property type="entry name" value="Glyoxalase/Bleomycin resistance protein/Dihydroxybiphenyl dioxygenase"/>
    <property type="match status" value="2"/>
</dbReference>
<feature type="domain" description="VOC" evidence="1">
    <location>
        <begin position="132"/>
        <end position="242"/>
    </location>
</feature>
<dbReference type="Proteomes" id="UP001165405">
    <property type="component" value="Unassembled WGS sequence"/>
</dbReference>
<gene>
    <name evidence="2" type="ORF">L1785_05010</name>
</gene>
<comment type="caution">
    <text evidence="2">The sequence shown here is derived from an EMBL/GenBank/DDBJ whole genome shotgun (WGS) entry which is preliminary data.</text>
</comment>
<evidence type="ECO:0000313" key="2">
    <source>
        <dbReference type="EMBL" id="MCF4120334.1"/>
    </source>
</evidence>